<feature type="region of interest" description="Disordered" evidence="3">
    <location>
        <begin position="891"/>
        <end position="1276"/>
    </location>
</feature>
<feature type="compositionally biased region" description="Polar residues" evidence="3">
    <location>
        <begin position="270"/>
        <end position="300"/>
    </location>
</feature>
<evidence type="ECO:0000313" key="4">
    <source>
        <dbReference type="EMBL" id="KAE8266755.1"/>
    </source>
</evidence>
<feature type="compositionally biased region" description="Polar residues" evidence="3">
    <location>
        <begin position="245"/>
        <end position="263"/>
    </location>
</feature>
<feature type="compositionally biased region" description="Polar residues" evidence="3">
    <location>
        <begin position="1097"/>
        <end position="1115"/>
    </location>
</feature>
<proteinExistence type="predicted"/>
<evidence type="ECO:0008006" key="6">
    <source>
        <dbReference type="Google" id="ProtNLM"/>
    </source>
</evidence>
<feature type="compositionally biased region" description="Acidic residues" evidence="3">
    <location>
        <begin position="1014"/>
        <end position="1025"/>
    </location>
</feature>
<comment type="caution">
    <text evidence="4">The sequence shown here is derived from an EMBL/GenBank/DDBJ whole genome shotgun (WGS) entry which is preliminary data.</text>
</comment>
<feature type="compositionally biased region" description="Polar residues" evidence="3">
    <location>
        <begin position="679"/>
        <end position="691"/>
    </location>
</feature>
<feature type="compositionally biased region" description="Low complexity" evidence="3">
    <location>
        <begin position="93"/>
        <end position="112"/>
    </location>
</feature>
<keyword evidence="5" id="KW-1185">Reference proteome</keyword>
<feature type="compositionally biased region" description="Basic and acidic residues" evidence="3">
    <location>
        <begin position="1119"/>
        <end position="1146"/>
    </location>
</feature>
<dbReference type="PROSITE" id="PS50077">
    <property type="entry name" value="HEAT_REPEAT"/>
    <property type="match status" value="4"/>
</dbReference>
<feature type="compositionally biased region" description="Polar residues" evidence="3">
    <location>
        <begin position="364"/>
        <end position="394"/>
    </location>
</feature>
<feature type="repeat" description="HEAT" evidence="2">
    <location>
        <begin position="1878"/>
        <end position="1915"/>
    </location>
</feature>
<feature type="compositionally biased region" description="Acidic residues" evidence="3">
    <location>
        <begin position="2178"/>
        <end position="2191"/>
    </location>
</feature>
<dbReference type="InterPro" id="IPR016024">
    <property type="entry name" value="ARM-type_fold"/>
</dbReference>
<feature type="compositionally biased region" description="Gly residues" evidence="3">
    <location>
        <begin position="199"/>
        <end position="208"/>
    </location>
</feature>
<dbReference type="EMBL" id="LWDG02000297">
    <property type="protein sequence ID" value="KAE8266755.1"/>
    <property type="molecule type" value="Genomic_DNA"/>
</dbReference>
<dbReference type="PANTHER" id="PTHR10648">
    <property type="entry name" value="SERINE/THREONINE-PROTEIN PHOSPHATASE PP2A 65 KDA REGULATORY SUBUNIT"/>
    <property type="match status" value="1"/>
</dbReference>
<feature type="compositionally biased region" description="Low complexity" evidence="3">
    <location>
        <begin position="636"/>
        <end position="664"/>
    </location>
</feature>
<organism evidence="4 5">
    <name type="scientific">Tilletia walkeri</name>
    <dbReference type="NCBI Taxonomy" id="117179"/>
    <lineage>
        <taxon>Eukaryota</taxon>
        <taxon>Fungi</taxon>
        <taxon>Dikarya</taxon>
        <taxon>Basidiomycota</taxon>
        <taxon>Ustilaginomycotina</taxon>
        <taxon>Exobasidiomycetes</taxon>
        <taxon>Tilletiales</taxon>
        <taxon>Tilletiaceae</taxon>
        <taxon>Tilletia</taxon>
    </lineage>
</organism>
<evidence type="ECO:0000256" key="2">
    <source>
        <dbReference type="PROSITE-ProRule" id="PRU00103"/>
    </source>
</evidence>
<feature type="compositionally biased region" description="Low complexity" evidence="3">
    <location>
        <begin position="430"/>
        <end position="448"/>
    </location>
</feature>
<reference evidence="4" key="2">
    <citation type="journal article" date="2019" name="IMA Fungus">
        <title>Genome sequencing and comparison of five Tilletia species to identify candidate genes for the detection of regulated species infecting wheat.</title>
        <authorList>
            <person name="Nguyen H.D.T."/>
            <person name="Sultana T."/>
            <person name="Kesanakurti P."/>
            <person name="Hambleton S."/>
        </authorList>
    </citation>
    <scope>NUCLEOTIDE SEQUENCE</scope>
    <source>
        <strain evidence="4">DAOMC 236422</strain>
    </source>
</reference>
<feature type="region of interest" description="Disordered" evidence="3">
    <location>
        <begin position="1499"/>
        <end position="1569"/>
    </location>
</feature>
<protein>
    <recommendedName>
        <fullName evidence="6">ARM repeat-containing protein</fullName>
    </recommendedName>
</protein>
<dbReference type="Gene3D" id="1.25.10.10">
    <property type="entry name" value="Leucine-rich Repeat Variant"/>
    <property type="match status" value="1"/>
</dbReference>
<feature type="compositionally biased region" description="Polar residues" evidence="3">
    <location>
        <begin position="113"/>
        <end position="127"/>
    </location>
</feature>
<feature type="compositionally biased region" description="Low complexity" evidence="3">
    <location>
        <begin position="711"/>
        <end position="728"/>
    </location>
</feature>
<feature type="compositionally biased region" description="Acidic residues" evidence="3">
    <location>
        <begin position="1043"/>
        <end position="1060"/>
    </location>
</feature>
<feature type="region of interest" description="Disordered" evidence="3">
    <location>
        <begin position="345"/>
        <end position="405"/>
    </location>
</feature>
<feature type="compositionally biased region" description="Polar residues" evidence="3">
    <location>
        <begin position="61"/>
        <end position="80"/>
    </location>
</feature>
<reference evidence="4" key="1">
    <citation type="submission" date="2016-04" db="EMBL/GenBank/DDBJ databases">
        <authorList>
            <person name="Nguyen H.D."/>
            <person name="Samba Siva P."/>
            <person name="Cullis J."/>
            <person name="Levesque C.A."/>
            <person name="Hambleton S."/>
        </authorList>
    </citation>
    <scope>NUCLEOTIDE SEQUENCE</scope>
    <source>
        <strain evidence="4">DAOMC 236422</strain>
    </source>
</reference>
<evidence type="ECO:0000256" key="1">
    <source>
        <dbReference type="ARBA" id="ARBA00022737"/>
    </source>
</evidence>
<dbReference type="GO" id="GO:0005737">
    <property type="term" value="C:cytoplasm"/>
    <property type="evidence" value="ECO:0007669"/>
    <property type="project" value="TreeGrafter"/>
</dbReference>
<feature type="compositionally biased region" description="Low complexity" evidence="3">
    <location>
        <begin position="465"/>
        <end position="490"/>
    </location>
</feature>
<feature type="compositionally biased region" description="Basic and acidic residues" evidence="3">
    <location>
        <begin position="2235"/>
        <end position="2244"/>
    </location>
</feature>
<feature type="repeat" description="HEAT" evidence="2">
    <location>
        <begin position="1839"/>
        <end position="1877"/>
    </location>
</feature>
<feature type="region of interest" description="Disordered" evidence="3">
    <location>
        <begin position="1"/>
        <end position="312"/>
    </location>
</feature>
<feature type="compositionally biased region" description="Low complexity" evidence="3">
    <location>
        <begin position="544"/>
        <end position="558"/>
    </location>
</feature>
<name>A0A8X7N739_9BASI</name>
<dbReference type="GO" id="GO:0019888">
    <property type="term" value="F:protein phosphatase regulator activity"/>
    <property type="evidence" value="ECO:0007669"/>
    <property type="project" value="TreeGrafter"/>
</dbReference>
<dbReference type="InterPro" id="IPR051023">
    <property type="entry name" value="PP2A_Regulatory_Subunit_A"/>
</dbReference>
<feature type="compositionally biased region" description="Polar residues" evidence="3">
    <location>
        <begin position="1"/>
        <end position="26"/>
    </location>
</feature>
<feature type="region of interest" description="Disordered" evidence="3">
    <location>
        <begin position="430"/>
        <end position="810"/>
    </location>
</feature>
<feature type="compositionally biased region" description="Basic and acidic residues" evidence="3">
    <location>
        <begin position="1061"/>
        <end position="1075"/>
    </location>
</feature>
<feature type="compositionally biased region" description="Low complexity" evidence="3">
    <location>
        <begin position="43"/>
        <end position="53"/>
    </location>
</feature>
<feature type="region of interest" description="Disordered" evidence="3">
    <location>
        <begin position="2112"/>
        <end position="2163"/>
    </location>
</feature>
<keyword evidence="1" id="KW-0677">Repeat</keyword>
<feature type="compositionally biased region" description="Low complexity" evidence="3">
    <location>
        <begin position="209"/>
        <end position="226"/>
    </location>
</feature>
<feature type="repeat" description="HEAT" evidence="2">
    <location>
        <begin position="1668"/>
        <end position="1706"/>
    </location>
</feature>
<feature type="compositionally biased region" description="Basic and acidic residues" evidence="3">
    <location>
        <begin position="665"/>
        <end position="678"/>
    </location>
</feature>
<feature type="region of interest" description="Disordered" evidence="3">
    <location>
        <begin position="2178"/>
        <end position="2253"/>
    </location>
</feature>
<feature type="repeat" description="HEAT" evidence="2">
    <location>
        <begin position="1628"/>
        <end position="1666"/>
    </location>
</feature>
<gene>
    <name evidence="4" type="ORF">A4X09_0g5592</name>
</gene>
<feature type="compositionally biased region" description="Low complexity" evidence="3">
    <location>
        <begin position="136"/>
        <end position="145"/>
    </location>
</feature>
<sequence length="2253" mass="238456">MSSDAALNSAPGQTFEVTEKTTSPGETENRLGDLSLGEAAGQRARSPSLASSRRSFDRSKSPSNATGLSSPTERSQQSLGSAVPGGAQKRSHSPQAASPFSFPSTSSASSTPVGTPTLPSASLPSFSTGGGTPGRSNSISGASSSDPFNFAGSPSLSNRPLEAAKHQHHRSRSINMGGFSPVMKGGKLINFGSGPISISGGGEGGSSGEGSSSNPGSPLSSSPANSTGLGPGFDPSALGPGFAIGSSTPRAPSPLQQSHTAVSSHLMEFESSNNLGVSGSSTSPTIPAAFSSSPSGQSISHNHRDSRTIDFATSAKGWESPLFPPTNLPLPIPIGQHSLSSLRAAAAASERARSPKPLSLGEAHNTSTGVTGASSLSPDHAAQNGSASSASTHHNGPARKPSGSFAKHGTVELAHDSILASPKFKNVPLTSLSPSSPPKAAVASSGPGHVPGISRPVSPRINAWPSSSNGISPGSSPSSSSFHYGSSPGSRLHRPASPSIRLEHSDGRGRTPSPSRVRDGSGISRGASLSPPLDSDAQNMRMRPVSPSSWDSSWPEVSGGSRSVPIGLSSSPHNHAGGVRLERNFSSGSGSSGGSPGTSPVASSNVFANSSTGLGIAPGAWKFPSSPRSGAKKMLSRTSRSGRDSGSSASRSRSQSPSQPLGQSDRPKNADRDSEGSRRSPSSPVTLQSSGEGSGSAHVSPHDLLYARNRSLSSSSSSSGHSSEGSNGVEEPSQKYRPSKRSAHGRTVSIDSAGRPSPSSSGKHARKASDPIPSVLKDPPSAMRIAHGTAKTEVDARQALSESTKGKAGAAGGLIADEVDAFSDQLPPPAIPARAHLEGSSGMAVDEADPLSRPVTSSSHLSHSPMPSVGGHTPTYSLLVRPTPVDARLLPPFGASPMARTGSGNTPSNVLGLGPESLTGGLHSPHSPFNIQSPMSPRLGASPLPVSERTLLGLRSRSPSPAAMIVPSPFDPLRRQSPSPSPLASTLEALNGESPPKMRSFIGMPPRSGYNLSDDPDDVGSEGDDGTASSASSTDGREGSTGGDDEDTMDEKEDDDEDGEERTIRADSDSGRSQDDEQDLQLATSGRRELRGLPSDISRSTLFTRRQNTSSSSTDGDVEDNRDGHEDGQADGSDGREQRRGMRESRAPSPPTETVESTSRPPLYAPKPSLTRSNVVAPPPELDDDDQAGSRAGRMTSAFDLFHGDDPESQLDESTGWGAPLSRQISNGTRELSMATQDEDEDADTTVSKDGDADWMPPSSQSMNSDQEDPTSESEEALTTLERIFLFAKSEMTYHRILVSQCLAEWILDVKLSDAVEFIIPLLNGLSTDEREVCENFSPELHRIMWFFFRNCPLKQVEEAREKDQAETPNGSAHMKGSAEETAIRPHLDVGTFTPLLCALLLNTNSDIARSTQNAIVQFCSRLHRDSEGILLSEDGSWAPELTERCEGDHTFLITSTVNRDGKDISYEPYFFGPEARRRVEEEILQNVAIAISSQNAFQPLPEGRTSSEANGNAAEHSGGGSAEMSGMNSQESKGDDAGTSQDTSISDPGEISRDDSSWDPESQMDSRMEDVWRSDGNLFDASSPQMGPYTNGEFDEEAAVARMAGVTMLAALAAENILHVDIITEKFVPQMVGLEKDPAFFVRKEVAVSLGILAKAVTNEVVIKENLLPTLDTYLNDKIWHVRQAACLSMPAVLSKTDDETQRSRAVAYLRLLAVDISRNVRSAALEIIGELVFLFHEKEGGVPEELIRFFLNEPLDGPDEEMAGTGKANDDSNSQSKFELSNVTSEYGFGDPLQMNSDAAWGGGMFGQSDVHERAVVTAFNFPAVVVTMGAQHWARLQPLHTKLSQDDAVKVRRSLAASLHEIAKIIGSEASQAHLLPIFENFLQDYENEIKTAVLDNVDVFLAQLPQESALTALRSMQERWIHHFGRDWRLRERLTQHISTMADTFLLSDEDANLIALMQLAIADPVSAVRDAGIQSIAKIYTIFSEHDQAAADGFLALVDELGNSTSYRIRVASLMAIEALVNGSIQRAAIETILLERLVAAADDDVIDVRIVLARCVAAMCQKDELYGLPQSRSPVLLELIAKLARDISAEVRLPIQTFLSEEEANAAEQEAQEKIAHAPKSSTRTLVLGPKEGGPHRETRMSTFSVTSMDQSSDPDVDVDVDEELQAFAMDEDVSEQQQQQEEEPSSGQRSQLSSMENQFGSAAEGGEMIESGTGDVSRLDDDGNGGEEGGHHMRESDSDGTTQVLP</sequence>
<feature type="compositionally biased region" description="Low complexity" evidence="3">
    <location>
        <begin position="851"/>
        <end position="869"/>
    </location>
</feature>
<dbReference type="PANTHER" id="PTHR10648:SF1">
    <property type="entry name" value="SERINE_THREONINE-PROTEIN PHOSPHATASE 4 REGULATORY SUBUNIT 1"/>
    <property type="match status" value="1"/>
</dbReference>
<accession>A0A8X7N739</accession>
<dbReference type="Proteomes" id="UP000078113">
    <property type="component" value="Unassembled WGS sequence"/>
</dbReference>
<dbReference type="InterPro" id="IPR021133">
    <property type="entry name" value="HEAT_type_2"/>
</dbReference>
<dbReference type="SUPFAM" id="SSF48371">
    <property type="entry name" value="ARM repeat"/>
    <property type="match status" value="1"/>
</dbReference>
<evidence type="ECO:0000313" key="5">
    <source>
        <dbReference type="Proteomes" id="UP000078113"/>
    </source>
</evidence>
<evidence type="ECO:0000256" key="3">
    <source>
        <dbReference type="SAM" id="MobiDB-lite"/>
    </source>
</evidence>
<feature type="region of interest" description="Disordered" evidence="3">
    <location>
        <begin position="823"/>
        <end position="877"/>
    </location>
</feature>
<feature type="compositionally biased region" description="Acidic residues" evidence="3">
    <location>
        <begin position="1266"/>
        <end position="1276"/>
    </location>
</feature>
<dbReference type="InterPro" id="IPR011989">
    <property type="entry name" value="ARM-like"/>
</dbReference>